<dbReference type="RefSeq" id="WP_330975137.1">
    <property type="nucleotide sequence ID" value="NZ_JAZGLY010000006.1"/>
</dbReference>
<keyword evidence="1" id="KW-0812">Transmembrane</keyword>
<dbReference type="EMBL" id="JAZGLY010000006">
    <property type="protein sequence ID" value="MEE6187730.1"/>
    <property type="molecule type" value="Genomic_DNA"/>
</dbReference>
<accession>A0ABU7RIB3</accession>
<dbReference type="Proteomes" id="UP001357452">
    <property type="component" value="Unassembled WGS sequence"/>
</dbReference>
<feature type="transmembrane region" description="Helical" evidence="1">
    <location>
        <begin position="83"/>
        <end position="101"/>
    </location>
</feature>
<evidence type="ECO:0000256" key="1">
    <source>
        <dbReference type="SAM" id="Phobius"/>
    </source>
</evidence>
<organism evidence="2 3">
    <name type="scientific">Niabella digestorum</name>
    <dbReference type="NCBI Taxonomy" id="3117701"/>
    <lineage>
        <taxon>Bacteria</taxon>
        <taxon>Pseudomonadati</taxon>
        <taxon>Bacteroidota</taxon>
        <taxon>Chitinophagia</taxon>
        <taxon>Chitinophagales</taxon>
        <taxon>Chitinophagaceae</taxon>
        <taxon>Niabella</taxon>
    </lineage>
</organism>
<keyword evidence="1" id="KW-1133">Transmembrane helix</keyword>
<protein>
    <submittedName>
        <fullName evidence="2">Uncharacterized protein</fullName>
    </submittedName>
</protein>
<proteinExistence type="predicted"/>
<feature type="transmembrane region" description="Helical" evidence="1">
    <location>
        <begin position="62"/>
        <end position="77"/>
    </location>
</feature>
<keyword evidence="1" id="KW-0472">Membrane</keyword>
<name>A0ABU7RIB3_9BACT</name>
<sequence length="110" mass="12625">MKKIFLKTIPFFALIILSAKILNWFLNFSDTTNSIINSLMFTLIGISYLIFSFSLENKLNRIILTVCGLFLIIWNFLPEKNYLTIAGIFAIIIPMVIGKLSKETKETRNS</sequence>
<evidence type="ECO:0000313" key="3">
    <source>
        <dbReference type="Proteomes" id="UP001357452"/>
    </source>
</evidence>
<reference evidence="2 3" key="1">
    <citation type="submission" date="2024-01" db="EMBL/GenBank/DDBJ databases">
        <title>Niabella digestum sp. nov., isolated from waste digestion system.</title>
        <authorList>
            <person name="Zhang L."/>
        </authorList>
    </citation>
    <scope>NUCLEOTIDE SEQUENCE [LARGE SCALE GENOMIC DNA]</scope>
    <source>
        <strain evidence="2 3">A18</strain>
    </source>
</reference>
<keyword evidence="3" id="KW-1185">Reference proteome</keyword>
<comment type="caution">
    <text evidence="2">The sequence shown here is derived from an EMBL/GenBank/DDBJ whole genome shotgun (WGS) entry which is preliminary data.</text>
</comment>
<evidence type="ECO:0000313" key="2">
    <source>
        <dbReference type="EMBL" id="MEE6187730.1"/>
    </source>
</evidence>
<gene>
    <name evidence="2" type="ORF">V2H41_10645</name>
</gene>
<feature type="transmembrane region" description="Helical" evidence="1">
    <location>
        <begin position="35"/>
        <end position="55"/>
    </location>
</feature>